<dbReference type="InterPro" id="IPR040169">
    <property type="entry name" value="SUGP1/2"/>
</dbReference>
<evidence type="ECO:0000256" key="5">
    <source>
        <dbReference type="SAM" id="MobiDB-lite"/>
    </source>
</evidence>
<dbReference type="Pfam" id="PF01805">
    <property type="entry name" value="Surp"/>
    <property type="match status" value="1"/>
</dbReference>
<evidence type="ECO:0000256" key="1">
    <source>
        <dbReference type="ARBA" id="ARBA00004123"/>
    </source>
</evidence>
<feature type="region of interest" description="Disordered" evidence="5">
    <location>
        <begin position="827"/>
        <end position="857"/>
    </location>
</feature>
<evidence type="ECO:0000259" key="6">
    <source>
        <dbReference type="PROSITE" id="PS50174"/>
    </source>
</evidence>
<dbReference type="GO" id="GO:0006397">
    <property type="term" value="P:mRNA processing"/>
    <property type="evidence" value="ECO:0007669"/>
    <property type="project" value="UniProtKB-KW"/>
</dbReference>
<evidence type="ECO:0000256" key="2">
    <source>
        <dbReference type="ARBA" id="ARBA00022664"/>
    </source>
</evidence>
<name>A0A9P0JW76_ACAOB</name>
<evidence type="ECO:0000313" key="8">
    <source>
        <dbReference type="Proteomes" id="UP001152888"/>
    </source>
</evidence>
<dbReference type="GO" id="GO:0008380">
    <property type="term" value="P:RNA splicing"/>
    <property type="evidence" value="ECO:0007669"/>
    <property type="project" value="UniProtKB-KW"/>
</dbReference>
<dbReference type="OrthoDB" id="4822at2759"/>
<feature type="compositionally biased region" description="Basic and acidic residues" evidence="5">
    <location>
        <begin position="596"/>
        <end position="610"/>
    </location>
</feature>
<feature type="compositionally biased region" description="Basic and acidic residues" evidence="5">
    <location>
        <begin position="97"/>
        <end position="121"/>
    </location>
</feature>
<dbReference type="Pfam" id="PF01585">
    <property type="entry name" value="G-patch"/>
    <property type="match status" value="1"/>
</dbReference>
<dbReference type="InterPro" id="IPR000061">
    <property type="entry name" value="Surp"/>
</dbReference>
<feature type="region of interest" description="Disordered" evidence="5">
    <location>
        <begin position="557"/>
        <end position="627"/>
    </location>
</feature>
<comment type="caution">
    <text evidence="7">The sequence shown here is derived from an EMBL/GenBank/DDBJ whole genome shotgun (WGS) entry which is preliminary data.</text>
</comment>
<evidence type="ECO:0000256" key="3">
    <source>
        <dbReference type="ARBA" id="ARBA00023187"/>
    </source>
</evidence>
<organism evidence="7 8">
    <name type="scientific">Acanthoscelides obtectus</name>
    <name type="common">Bean weevil</name>
    <name type="synonym">Bruchus obtectus</name>
    <dbReference type="NCBI Taxonomy" id="200917"/>
    <lineage>
        <taxon>Eukaryota</taxon>
        <taxon>Metazoa</taxon>
        <taxon>Ecdysozoa</taxon>
        <taxon>Arthropoda</taxon>
        <taxon>Hexapoda</taxon>
        <taxon>Insecta</taxon>
        <taxon>Pterygota</taxon>
        <taxon>Neoptera</taxon>
        <taxon>Endopterygota</taxon>
        <taxon>Coleoptera</taxon>
        <taxon>Polyphaga</taxon>
        <taxon>Cucujiformia</taxon>
        <taxon>Chrysomeloidea</taxon>
        <taxon>Chrysomelidae</taxon>
        <taxon>Bruchinae</taxon>
        <taxon>Bruchini</taxon>
        <taxon>Acanthoscelides</taxon>
    </lineage>
</organism>
<proteinExistence type="predicted"/>
<gene>
    <name evidence="7" type="ORF">ACAOBT_LOCUS4141</name>
</gene>
<dbReference type="Proteomes" id="UP001152888">
    <property type="component" value="Unassembled WGS sequence"/>
</dbReference>
<dbReference type="EMBL" id="CAKOFQ010006695">
    <property type="protein sequence ID" value="CAH1961389.1"/>
    <property type="molecule type" value="Genomic_DNA"/>
</dbReference>
<feature type="domain" description="G-patch" evidence="6">
    <location>
        <begin position="805"/>
        <end position="851"/>
    </location>
</feature>
<feature type="region of interest" description="Disordered" evidence="5">
    <location>
        <begin position="97"/>
        <end position="152"/>
    </location>
</feature>
<dbReference type="SUPFAM" id="SSF109905">
    <property type="entry name" value="Surp module (SWAP domain)"/>
    <property type="match status" value="1"/>
</dbReference>
<dbReference type="PROSITE" id="PS50174">
    <property type="entry name" value="G_PATCH"/>
    <property type="match status" value="1"/>
</dbReference>
<keyword evidence="8" id="KW-1185">Reference proteome</keyword>
<feature type="compositionally biased region" description="Basic residues" evidence="5">
    <location>
        <begin position="122"/>
        <end position="133"/>
    </location>
</feature>
<evidence type="ECO:0000256" key="4">
    <source>
        <dbReference type="ARBA" id="ARBA00023242"/>
    </source>
</evidence>
<keyword evidence="4" id="KW-0539">Nucleus</keyword>
<sequence length="884" mass="98688">MSKQNPFYPKSSRIDRFQQMTQQERLIEQKKREILAKFEAKDKLANKLLDVKSKLDTSVKPPSKSAPVTTTGEKDMPIPFANDGSFLNQFKQLKETKKEGNKVKSLGRLRDLEKNYGDDRHKSNRWTPRRRSPSPKDRPQKRNSRFSDNSNFEQKITINTTFSSNIANQQRFDPPASVSLQNVTGQPLMKNPRPTSIPTVNYPDLPPQQTLNLVQPQTQETVITAPPVLLNVPPPQVVQGQISSALVLSQAPPGQNVLVSTPLLTAVNIPPPLVANNVAVTPVPPPNISTVELATIPPPNPIQLQNIPQPEPLNTLNIPQPAPIQVQNIPTPTSIQLNEIPNPKPIDLMAIPTPNDNRGVPDAEFIKNNPPPNKAIPPPTQMHHDTQIPLMATSIALTSTQNVLVPPTLQNIHSSQIVTVPVGVVQVTTVPPPTLSVSVNALTPGGELQQGPQPAFLSQPPPQLPPVNVPPPNRLQPPPLIAGARGYKDFSAVFPAGSPEHEAMASLGRMVAQCGQGIEDMVKKRETQDPNLWFLFHPESAAYRQYRAMIQEFKRENAAANSAEKNSGDWRGSGVKEEKYEPEMALEEDDGQVAGIKKEEKDKDDAAREERRRKRRSRWGDKETNIPPPVVVYNQPALNPTVLPAPPGIPTVLPASSLQNKPAPLLTKLTRNDPGLVQYAVSTYGSANLTEEEWKKAEENYKVHLVYQDMVKKQEEAKRLKMEGKNKYEYDSDEEIEGGTWEHKAREKEMIKTQIWAEELTKQAEGKHHIGDFLPPDELKKFLEKKGLKPGDELELQPDEYKIKEDNVGFRMLQKLGWSEGEGLGATGGGIVDPIKAEPRENTQGLGLNENDEDEDEYESYRKRMMLAYRFRPNPLNNPRRPYY</sequence>
<dbReference type="GO" id="GO:0003723">
    <property type="term" value="F:RNA binding"/>
    <property type="evidence" value="ECO:0007669"/>
    <property type="project" value="InterPro"/>
</dbReference>
<protein>
    <recommendedName>
        <fullName evidence="6">G-patch domain-containing protein</fullName>
    </recommendedName>
</protein>
<dbReference type="AlphaFoldDB" id="A0A9P0JW76"/>
<keyword evidence="2" id="KW-0507">mRNA processing</keyword>
<dbReference type="InterPro" id="IPR035967">
    <property type="entry name" value="SWAP/Surp_sf"/>
</dbReference>
<reference evidence="7" key="1">
    <citation type="submission" date="2022-03" db="EMBL/GenBank/DDBJ databases">
        <authorList>
            <person name="Sayadi A."/>
        </authorList>
    </citation>
    <scope>NUCLEOTIDE SEQUENCE</scope>
</reference>
<dbReference type="GO" id="GO:0005654">
    <property type="term" value="C:nucleoplasm"/>
    <property type="evidence" value="ECO:0007669"/>
    <property type="project" value="TreeGrafter"/>
</dbReference>
<accession>A0A9P0JW76</accession>
<evidence type="ECO:0000313" key="7">
    <source>
        <dbReference type="EMBL" id="CAH1961389.1"/>
    </source>
</evidence>
<dbReference type="InterPro" id="IPR000467">
    <property type="entry name" value="G_patch_dom"/>
</dbReference>
<keyword evidence="3" id="KW-0508">mRNA splicing</keyword>
<dbReference type="PANTHER" id="PTHR23340">
    <property type="entry name" value="ARGININE/SERINE RICH SPLICING FACTOR SF4/14"/>
    <property type="match status" value="1"/>
</dbReference>
<dbReference type="PANTHER" id="PTHR23340:SF0">
    <property type="entry name" value="SURP AND G-PATCH DOMAIN-CONTAINING PROTEIN 1 ISOFORM X1"/>
    <property type="match status" value="1"/>
</dbReference>
<dbReference type="SMART" id="SM00443">
    <property type="entry name" value="G_patch"/>
    <property type="match status" value="1"/>
</dbReference>
<dbReference type="Gene3D" id="1.10.10.790">
    <property type="entry name" value="Surp module"/>
    <property type="match status" value="1"/>
</dbReference>
<feature type="region of interest" description="Disordered" evidence="5">
    <location>
        <begin position="51"/>
        <end position="84"/>
    </location>
</feature>
<comment type="subcellular location">
    <subcellularLocation>
        <location evidence="1">Nucleus</location>
    </subcellularLocation>
</comment>